<dbReference type="AlphaFoldDB" id="A0A835JSV3"/>
<comment type="caution">
    <text evidence="1">The sequence shown here is derived from an EMBL/GenBank/DDBJ whole genome shotgun (WGS) entry which is preliminary data.</text>
</comment>
<dbReference type="EMBL" id="JADGMS010000008">
    <property type="protein sequence ID" value="KAF9676890.1"/>
    <property type="molecule type" value="Genomic_DNA"/>
</dbReference>
<organism evidence="1 2">
    <name type="scientific">Salix dunnii</name>
    <dbReference type="NCBI Taxonomy" id="1413687"/>
    <lineage>
        <taxon>Eukaryota</taxon>
        <taxon>Viridiplantae</taxon>
        <taxon>Streptophyta</taxon>
        <taxon>Embryophyta</taxon>
        <taxon>Tracheophyta</taxon>
        <taxon>Spermatophyta</taxon>
        <taxon>Magnoliopsida</taxon>
        <taxon>eudicotyledons</taxon>
        <taxon>Gunneridae</taxon>
        <taxon>Pentapetalae</taxon>
        <taxon>rosids</taxon>
        <taxon>fabids</taxon>
        <taxon>Malpighiales</taxon>
        <taxon>Salicaceae</taxon>
        <taxon>Saliceae</taxon>
        <taxon>Salix</taxon>
    </lineage>
</organism>
<dbReference type="OrthoDB" id="2019747at2759"/>
<accession>A0A835JSV3</accession>
<protein>
    <submittedName>
        <fullName evidence="1">Uncharacterized protein</fullName>
    </submittedName>
</protein>
<proteinExistence type="predicted"/>
<sequence length="74" mass="8754">MAVVRLNKLGDEGPYNPNIAYSTDLSKMWGDNESFNRKSSRTCSVNSWRFMLREERNWMRSLPINPHRYVESVD</sequence>
<evidence type="ECO:0000313" key="2">
    <source>
        <dbReference type="Proteomes" id="UP000657918"/>
    </source>
</evidence>
<reference evidence="1 2" key="1">
    <citation type="submission" date="2020-10" db="EMBL/GenBank/DDBJ databases">
        <title>Plant Genome Project.</title>
        <authorList>
            <person name="Zhang R.-G."/>
        </authorList>
    </citation>
    <scope>NUCLEOTIDE SEQUENCE [LARGE SCALE GENOMIC DNA]</scope>
    <source>
        <strain evidence="1">FAFU-HL-1</strain>
        <tissue evidence="1">Leaf</tissue>
    </source>
</reference>
<gene>
    <name evidence="1" type="ORF">SADUNF_Sadunf08G0050500</name>
</gene>
<evidence type="ECO:0000313" key="1">
    <source>
        <dbReference type="EMBL" id="KAF9676890.1"/>
    </source>
</evidence>
<keyword evidence="2" id="KW-1185">Reference proteome</keyword>
<dbReference type="Proteomes" id="UP000657918">
    <property type="component" value="Chromosome 8"/>
</dbReference>
<name>A0A835JSV3_9ROSI</name>